<dbReference type="InterPro" id="IPR051201">
    <property type="entry name" value="Chloro_Bact_Ser_Proteases"/>
</dbReference>
<evidence type="ECO:0000256" key="1">
    <source>
        <dbReference type="ARBA" id="ARBA00010541"/>
    </source>
</evidence>
<dbReference type="GO" id="GO:0004252">
    <property type="term" value="F:serine-type endopeptidase activity"/>
    <property type="evidence" value="ECO:0007669"/>
    <property type="project" value="InterPro"/>
</dbReference>
<evidence type="ECO:0000313" key="9">
    <source>
        <dbReference type="EMBL" id="EGB11696.1"/>
    </source>
</evidence>
<evidence type="ECO:0000256" key="4">
    <source>
        <dbReference type="ARBA" id="ARBA00022801"/>
    </source>
</evidence>
<dbReference type="PANTHER" id="PTHR43343:SF3">
    <property type="entry name" value="PROTEASE DO-LIKE 8, CHLOROPLASTIC"/>
    <property type="match status" value="1"/>
</dbReference>
<gene>
    <name evidence="9" type="ORF">AURANDRAFT_70822</name>
</gene>
<dbReference type="InterPro" id="IPR001940">
    <property type="entry name" value="Peptidase_S1C"/>
</dbReference>
<accession>F0Y0R1</accession>
<dbReference type="SUPFAM" id="SSF50494">
    <property type="entry name" value="Trypsin-like serine proteases"/>
    <property type="match status" value="1"/>
</dbReference>
<dbReference type="eggNOG" id="KOG4134">
    <property type="taxonomic scope" value="Eukaryota"/>
</dbReference>
<comment type="similarity">
    <text evidence="1">Belongs to the peptidase S1C family.</text>
</comment>
<evidence type="ECO:0000256" key="6">
    <source>
        <dbReference type="ARBA" id="ARBA00023163"/>
    </source>
</evidence>
<dbReference type="SMART" id="SM00228">
    <property type="entry name" value="PDZ"/>
    <property type="match status" value="1"/>
</dbReference>
<dbReference type="PANTHER" id="PTHR43343">
    <property type="entry name" value="PEPTIDASE S12"/>
    <property type="match status" value="1"/>
</dbReference>
<dbReference type="InterPro" id="IPR036034">
    <property type="entry name" value="PDZ_sf"/>
</dbReference>
<proteinExistence type="inferred from homology"/>
<dbReference type="InterPro" id="IPR041178">
    <property type="entry name" value="RPA43_OB"/>
</dbReference>
<evidence type="ECO:0000256" key="3">
    <source>
        <dbReference type="ARBA" id="ARBA00022670"/>
    </source>
</evidence>
<evidence type="ECO:0000256" key="7">
    <source>
        <dbReference type="SAM" id="MobiDB-lite"/>
    </source>
</evidence>
<evidence type="ECO:0000259" key="8">
    <source>
        <dbReference type="PROSITE" id="PS50106"/>
    </source>
</evidence>
<dbReference type="Gene3D" id="3.30.1490.120">
    <property type="entry name" value="RNA polymerase Rpb7-like, N-terminal domain"/>
    <property type="match status" value="1"/>
</dbReference>
<dbReference type="OrthoDB" id="4217619at2759"/>
<feature type="region of interest" description="Disordered" evidence="7">
    <location>
        <begin position="891"/>
        <end position="925"/>
    </location>
</feature>
<evidence type="ECO:0000256" key="5">
    <source>
        <dbReference type="ARBA" id="ARBA00022825"/>
    </source>
</evidence>
<keyword evidence="6" id="KW-0804">Transcription</keyword>
<dbReference type="InterPro" id="IPR009003">
    <property type="entry name" value="Peptidase_S1_PA"/>
</dbReference>
<dbReference type="Proteomes" id="UP000002729">
    <property type="component" value="Unassembled WGS sequence"/>
</dbReference>
<keyword evidence="2" id="KW-0240">DNA-directed RNA polymerase</keyword>
<reference evidence="9 10" key="1">
    <citation type="journal article" date="2011" name="Proc. Natl. Acad. Sci. U.S.A.">
        <title>Niche of harmful alga Aureococcus anophagefferens revealed through ecogenomics.</title>
        <authorList>
            <person name="Gobler C.J."/>
            <person name="Berry D.L."/>
            <person name="Dyhrman S.T."/>
            <person name="Wilhelm S.W."/>
            <person name="Salamov A."/>
            <person name="Lobanov A.V."/>
            <person name="Zhang Y."/>
            <person name="Collier J.L."/>
            <person name="Wurch L.L."/>
            <person name="Kustka A.B."/>
            <person name="Dill B.D."/>
            <person name="Shah M."/>
            <person name="VerBerkmoes N.C."/>
            <person name="Kuo A."/>
            <person name="Terry A."/>
            <person name="Pangilinan J."/>
            <person name="Lindquist E.A."/>
            <person name="Lucas S."/>
            <person name="Paulsen I.T."/>
            <person name="Hattenrath-Lehmann T.K."/>
            <person name="Talmage S.C."/>
            <person name="Walker E.A."/>
            <person name="Koch F."/>
            <person name="Burson A.M."/>
            <person name="Marcoval M.A."/>
            <person name="Tang Y.Z."/>
            <person name="Lecleir G.R."/>
            <person name="Coyne K.J."/>
            <person name="Berg G.M."/>
            <person name="Bertrand E.M."/>
            <person name="Saito M.A."/>
            <person name="Gladyshev V.N."/>
            <person name="Grigoriev I.V."/>
        </authorList>
    </citation>
    <scope>NUCLEOTIDE SEQUENCE [LARGE SCALE GENOMIC DNA]</scope>
    <source>
        <strain evidence="10">CCMP 1984</strain>
    </source>
</reference>
<dbReference type="InterPro" id="IPR036898">
    <property type="entry name" value="RNA_pol_Rpb7-like_N_sf"/>
</dbReference>
<name>F0Y0R1_AURAN</name>
<dbReference type="Gene3D" id="2.30.42.10">
    <property type="match status" value="1"/>
</dbReference>
<dbReference type="InParanoid" id="F0Y0R1"/>
<dbReference type="GO" id="GO:0006508">
    <property type="term" value="P:proteolysis"/>
    <property type="evidence" value="ECO:0007669"/>
    <property type="project" value="UniProtKB-KW"/>
</dbReference>
<dbReference type="SUPFAM" id="SSF50156">
    <property type="entry name" value="PDZ domain-like"/>
    <property type="match status" value="1"/>
</dbReference>
<feature type="compositionally biased region" description="Low complexity" evidence="7">
    <location>
        <begin position="22"/>
        <end position="31"/>
    </location>
</feature>
<dbReference type="GeneID" id="20227935"/>
<dbReference type="FunFam" id="2.40.10.10:FF:000001">
    <property type="entry name" value="Periplasmic serine protease DegS"/>
    <property type="match status" value="1"/>
</dbReference>
<dbReference type="PRINTS" id="PR00834">
    <property type="entry name" value="PROTEASES2C"/>
</dbReference>
<feature type="region of interest" description="Disordered" evidence="7">
    <location>
        <begin position="806"/>
        <end position="827"/>
    </location>
</feature>
<organism evidence="10">
    <name type="scientific">Aureococcus anophagefferens</name>
    <name type="common">Harmful bloom alga</name>
    <dbReference type="NCBI Taxonomy" id="44056"/>
    <lineage>
        <taxon>Eukaryota</taxon>
        <taxon>Sar</taxon>
        <taxon>Stramenopiles</taxon>
        <taxon>Ochrophyta</taxon>
        <taxon>Pelagophyceae</taxon>
        <taxon>Pelagomonadales</taxon>
        <taxon>Pelagomonadaceae</taxon>
        <taxon>Aureococcus</taxon>
    </lineage>
</organism>
<dbReference type="RefSeq" id="XP_009034039.1">
    <property type="nucleotide sequence ID" value="XM_009035791.1"/>
</dbReference>
<keyword evidence="4" id="KW-0378">Hydrolase</keyword>
<dbReference type="InterPro" id="IPR001478">
    <property type="entry name" value="PDZ"/>
</dbReference>
<dbReference type="Pfam" id="PF13180">
    <property type="entry name" value="PDZ_2"/>
    <property type="match status" value="1"/>
</dbReference>
<dbReference type="EMBL" id="GL833122">
    <property type="protein sequence ID" value="EGB11696.1"/>
    <property type="molecule type" value="Genomic_DNA"/>
</dbReference>
<dbReference type="eggNOG" id="KOG1320">
    <property type="taxonomic scope" value="Eukaryota"/>
</dbReference>
<dbReference type="Gene3D" id="2.40.50.1060">
    <property type="match status" value="1"/>
</dbReference>
<dbReference type="PROSITE" id="PS50106">
    <property type="entry name" value="PDZ"/>
    <property type="match status" value="1"/>
</dbReference>
<keyword evidence="5" id="KW-0720">Serine protease</keyword>
<feature type="region of interest" description="Disordered" evidence="7">
    <location>
        <begin position="1"/>
        <end position="43"/>
    </location>
</feature>
<dbReference type="Pfam" id="PF13365">
    <property type="entry name" value="Trypsin_2"/>
    <property type="match status" value="1"/>
</dbReference>
<evidence type="ECO:0000256" key="2">
    <source>
        <dbReference type="ARBA" id="ARBA00022478"/>
    </source>
</evidence>
<sequence length="1499" mass="154593">MGKRSKETSSGDASTKKKKAKASATPANAVTLTPAAPPSRDGTEGAFKSMAVAAHFALLPHCLDDVRVHIRQLLQDQLMRFSSALGGVPLTATDVALAPGSKHGRVYGGDAHVHVDVRFNSTVFCPKPPQVLPARVNAVAPGFVGLLVHGYFNASVDKAELGGWAFDGAKWTNGDADLAVGTLVRFRLQRRENKDGILSFAGSLVGVDETASSDAFRQLCRELVWRVEHRGDGGAGFGALSPAARDALLEDVYGQMVVDGGSAGQFEALLSAQLDLSLSRAVTAARLEGEERGGGSASVVELIEAEASAGILALLEGLPRENGLGALQLLLGRPLPGALRGPLWRARLRDEAAATTFRDLRRRGVVATISPFDADITARCAEILGPRDFGADGLAAMKTALSYLDARHRSRRTAALPEAAYWLAVPPLRVFGEAADAEAVVAAVSAALARGLEPATVEASPRPDGTPFAAAGDAAAASPNAKLLEGGAGAAALALRLGIGLPRAAATPAWWVPKDWLDRAAAVLRGAGDDELLDALGGGGDVLGRAVGATMKRGLVDVCSEAAALYVWDQCVLSSFDGVLPAAAAALLLCVRDAVLFRVARLEAGEDAGDAARGALEAVARDASAGDLEAQFAAHGLRHVLGFHPRDLQGARPGALAPLAPSLPSVLLDAALPGALDAAPVPDDAPHSLADGAAFVPSSPPHVAADVDGAALALDWVDVFPDGDTLPAVVDRVLAAPSNAKGLRDAAELIGAGADGAIKRAVAAAVAAALPGLAALYGTLPSKVAGPLGAVLGGCVRLPLPLVDAEDHDDVPAPKPPRPPHDGGATADVLGEAAATAEKATLPHLVYSAYNALRVKHDLAVVAAAQHRDIVAAEEAIAAAKRAEARRAAAEEQRRLEAEAEAQRARDARSATEAEAERAEGEARAAKREAAAATAAEALGAAFLACVAEAKAARDAAAAARAKYDAAEADRDRVIRDAVAAVQQSVYRHTYAPADLAALDAKAEKAYRKKFPKFEKALRKKWKHDAALSAPYVVPDEAALVVVLGGLEVKGSPLLRSMLVLNARAFGFLNAPLVGAARRGFRGGAAAPTLGLSRRGGALHGARSASDFTTSELKRLLGERGIDFRDCLEKRELVERLQDALRGGDGLSGGAASAMGQLDAGERSVVELFQRVAPSVAFIQTSVVKSTSPLSMRGEVTPSGSGSGFVWDTEGHVVTNYHVIQQAQKATVTGLGTGDAASMAAYDATLVGAEPEKDIAVLKVRAPASVLEPIEVGSSSELLVGQSVLAIGNPFGLDHTLTKGIVSAVGREVQGVAGRPIKGCVQTDAAINPGNSGGPLLDAKGRLIGVNTAIYSPSGASAGIGFAIPVDAVRRIVNQLIRYGRMLRPSMGISVADDQMTRGLAMRLGAPLDGVLVMEAPPNSPGADAGLVGCMRKNGQLYLGDLITRVNGTPVKTVEDLLTLVEETEIGSSVVLTVHRSADAKNEETLTVKTVDRSQLARS</sequence>
<keyword evidence="10" id="KW-1185">Reference proteome</keyword>
<dbReference type="GO" id="GO:0000428">
    <property type="term" value="C:DNA-directed RNA polymerase complex"/>
    <property type="evidence" value="ECO:0007669"/>
    <property type="project" value="UniProtKB-KW"/>
</dbReference>
<feature type="domain" description="PDZ" evidence="8">
    <location>
        <begin position="1376"/>
        <end position="1478"/>
    </location>
</feature>
<dbReference type="Gene3D" id="2.40.10.120">
    <property type="match status" value="1"/>
</dbReference>
<evidence type="ECO:0000313" key="10">
    <source>
        <dbReference type="Proteomes" id="UP000002729"/>
    </source>
</evidence>
<dbReference type="Pfam" id="PF17875">
    <property type="entry name" value="RPA43_OB"/>
    <property type="match status" value="1"/>
</dbReference>
<dbReference type="KEGG" id="aaf:AURANDRAFT_70822"/>
<protein>
    <recommendedName>
        <fullName evidence="8">PDZ domain-containing protein</fullName>
    </recommendedName>
</protein>
<keyword evidence="3" id="KW-0645">Protease</keyword>